<comment type="caution">
    <text evidence="1">The sequence shown here is derived from an EMBL/GenBank/DDBJ whole genome shotgun (WGS) entry which is preliminary data.</text>
</comment>
<gene>
    <name evidence="1" type="ORF">BOW51_01725</name>
</gene>
<proteinExistence type="predicted"/>
<reference evidence="1 2" key="1">
    <citation type="submission" date="2016-11" db="EMBL/GenBank/DDBJ databases">
        <title>Mixed transmission modes and dynamic genome evolution in an obligate animal-bacterial symbiosis.</title>
        <authorList>
            <person name="Russell S.L."/>
            <person name="Corbett-Detig R.B."/>
            <person name="Cavanaugh C.M."/>
        </authorList>
    </citation>
    <scope>NUCLEOTIDE SEQUENCE [LARGE SCALE GENOMIC DNA]</scope>
    <source>
        <strain evidence="1">Se-Cadez</strain>
    </source>
</reference>
<accession>A0A1T2KXG8</accession>
<dbReference type="EMBL" id="MPRJ01000007">
    <property type="protein sequence ID" value="OOZ37557.1"/>
    <property type="molecule type" value="Genomic_DNA"/>
</dbReference>
<protein>
    <submittedName>
        <fullName evidence="1">Uncharacterized protein</fullName>
    </submittedName>
</protein>
<dbReference type="Proteomes" id="UP000190896">
    <property type="component" value="Unassembled WGS sequence"/>
</dbReference>
<name>A0A1T2KXG8_9GAMM</name>
<dbReference type="AlphaFoldDB" id="A0A1T2KXG8"/>
<organism evidence="1 2">
    <name type="scientific">Solemya velesiana gill symbiont</name>
    <dbReference type="NCBI Taxonomy" id="1918948"/>
    <lineage>
        <taxon>Bacteria</taxon>
        <taxon>Pseudomonadati</taxon>
        <taxon>Pseudomonadota</taxon>
        <taxon>Gammaproteobacteria</taxon>
        <taxon>sulfur-oxidizing symbionts</taxon>
    </lineage>
</organism>
<keyword evidence="2" id="KW-1185">Reference proteome</keyword>
<evidence type="ECO:0000313" key="2">
    <source>
        <dbReference type="Proteomes" id="UP000190896"/>
    </source>
</evidence>
<evidence type="ECO:0000313" key="1">
    <source>
        <dbReference type="EMBL" id="OOZ37557.1"/>
    </source>
</evidence>
<sequence length="247" mass="26505">MDYANYPLTGGPLGAELGGADPKGMLILASGDQQLYDRLLPVLERLGYPRFFGTSISAGSITKLIAHYLVFNGLTGIGTGAVLHAEYFNKGVFGGDEQSDYLSFLNGGAGSTRQWDVAVSKGIRDDIWDAGFSTRHAVVDIIYAVQLALDKGLPRMAVQPMINMAFAFSYLMMRYPGESLATQAFVRELLGAEAKELDFFMQGGGAFGGDMTKVLADCIASLPGDVRETVLVAPSLENFSQAADDYD</sequence>